<dbReference type="RefSeq" id="WP_013043226.1">
    <property type="nucleotide sequence ID" value="NC_014008.1"/>
</dbReference>
<organism evidence="1 2">
    <name type="scientific">Coraliomargarita akajimensis (strain DSM 45221 / IAM 15411 / JCM 23193 / KCTC 12865 / 04OKA010-24)</name>
    <dbReference type="NCBI Taxonomy" id="583355"/>
    <lineage>
        <taxon>Bacteria</taxon>
        <taxon>Pseudomonadati</taxon>
        <taxon>Verrucomicrobiota</taxon>
        <taxon>Opitutia</taxon>
        <taxon>Puniceicoccales</taxon>
        <taxon>Coraliomargaritaceae</taxon>
        <taxon>Coraliomargarita</taxon>
    </lineage>
</organism>
<dbReference type="STRING" id="583355.Caka_1485"/>
<dbReference type="EMBL" id="CP001998">
    <property type="protein sequence ID" value="ADE54504.1"/>
    <property type="molecule type" value="Genomic_DNA"/>
</dbReference>
<dbReference type="AlphaFoldDB" id="D5EJA5"/>
<dbReference type="HOGENOM" id="CLU_592793_0_0_0"/>
<evidence type="ECO:0000313" key="1">
    <source>
        <dbReference type="EMBL" id="ADE54504.1"/>
    </source>
</evidence>
<dbReference type="KEGG" id="caa:Caka_1485"/>
<keyword evidence="2" id="KW-1185">Reference proteome</keyword>
<accession>D5EJA5</accession>
<name>D5EJA5_CORAD</name>
<reference evidence="1 2" key="1">
    <citation type="journal article" date="2010" name="Stand. Genomic Sci.">
        <title>Complete genome sequence of Coraliomargarita akajimensis type strain (04OKA010-24).</title>
        <authorList>
            <person name="Mavromatis K."/>
            <person name="Abt B."/>
            <person name="Brambilla E."/>
            <person name="Lapidus A."/>
            <person name="Copeland A."/>
            <person name="Deshpande S."/>
            <person name="Nolan M."/>
            <person name="Lucas S."/>
            <person name="Tice H."/>
            <person name="Cheng J.F."/>
            <person name="Han C."/>
            <person name="Detter J.C."/>
            <person name="Woyke T."/>
            <person name="Goodwin L."/>
            <person name="Pitluck S."/>
            <person name="Held B."/>
            <person name="Brettin T."/>
            <person name="Tapia R."/>
            <person name="Ivanova N."/>
            <person name="Mikhailova N."/>
            <person name="Pati A."/>
            <person name="Liolios K."/>
            <person name="Chen A."/>
            <person name="Palaniappan K."/>
            <person name="Land M."/>
            <person name="Hauser L."/>
            <person name="Chang Y.J."/>
            <person name="Jeffries C.D."/>
            <person name="Rohde M."/>
            <person name="Goker M."/>
            <person name="Bristow J."/>
            <person name="Eisen J.A."/>
            <person name="Markowitz V."/>
            <person name="Hugenholtz P."/>
            <person name="Klenk H.P."/>
            <person name="Kyrpides N.C."/>
        </authorList>
    </citation>
    <scope>NUCLEOTIDE SEQUENCE [LARGE SCALE GENOMIC DNA]</scope>
    <source>
        <strain evidence="2">DSM 45221 / IAM 15411 / JCM 23193 / KCTC 12865</strain>
    </source>
</reference>
<protein>
    <submittedName>
        <fullName evidence="1">Uncharacterized protein</fullName>
    </submittedName>
</protein>
<gene>
    <name evidence="1" type="ordered locus">Caka_1485</name>
</gene>
<sequence length="461" mass="51216">MGHLTSRKIGIAVLLLCVGSSGIDPAHRIAAETNVPVDTPLPLIHLPASFWDLPPKEAALRLVDTNRSEKHRLRYNLVTADPATLGSNLCIGFESQGPGCYSSNNEAYCLSNTSKPFFAYATIDTPHTTLVNAAITPSTQYTIGFNYLNPELANWVESTLLNLWSLSTELSPTRDSRSLPAVSSWSSADRHGRVRIWQKSAGQPIASCEGSIRHPYNSNNQAFVQTLGFSEEDRLNFIADLLTRKLMQKTPAISARSEAEIHYSLIEILKRYSDDEAAIPTELVRIAAQAAGDHLVSNAKPRLQSILERCPVPSQETISTIQREAELVNQIQTINRELRRLGIRYGQQTSNDPTAQALIESEQRLQDARKAIDLNHAERSKHDFYQAIATALSQLEHADDPQALREMVETNSPAADWAIYRLGQHYPQDFITCLNVLLESKNEDTDAILALIRITEATLQK</sequence>
<proteinExistence type="predicted"/>
<evidence type="ECO:0000313" key="2">
    <source>
        <dbReference type="Proteomes" id="UP000000925"/>
    </source>
</evidence>
<dbReference type="Proteomes" id="UP000000925">
    <property type="component" value="Chromosome"/>
</dbReference>